<gene>
    <name evidence="1" type="ORF">RHSIM_Rhsim02G0167200</name>
</gene>
<dbReference type="EMBL" id="WJXA01000002">
    <property type="protein sequence ID" value="KAF7150261.1"/>
    <property type="molecule type" value="Genomic_DNA"/>
</dbReference>
<accession>A0A834HDL9</accession>
<evidence type="ECO:0000313" key="1">
    <source>
        <dbReference type="EMBL" id="KAF7150261.1"/>
    </source>
</evidence>
<reference evidence="1" key="1">
    <citation type="submission" date="2019-11" db="EMBL/GenBank/DDBJ databases">
        <authorList>
            <person name="Liu Y."/>
            <person name="Hou J."/>
            <person name="Li T.-Q."/>
            <person name="Guan C.-H."/>
            <person name="Wu X."/>
            <person name="Wu H.-Z."/>
            <person name="Ling F."/>
            <person name="Zhang R."/>
            <person name="Shi X.-G."/>
            <person name="Ren J.-P."/>
            <person name="Chen E.-F."/>
            <person name="Sun J.-M."/>
        </authorList>
    </citation>
    <scope>NUCLEOTIDE SEQUENCE</scope>
    <source>
        <strain evidence="1">Adult_tree_wgs_1</strain>
        <tissue evidence="1">Leaves</tissue>
    </source>
</reference>
<sequence length="67" mass="7744">MHVHLPDAILLRLRSYHCMDTSALHGKIEEIKDYDWVQSIECINAQVHEKPAKRCNRMRGGIGVMDL</sequence>
<comment type="caution">
    <text evidence="1">The sequence shown here is derived from an EMBL/GenBank/DDBJ whole genome shotgun (WGS) entry which is preliminary data.</text>
</comment>
<dbReference type="Proteomes" id="UP000626092">
    <property type="component" value="Unassembled WGS sequence"/>
</dbReference>
<name>A0A834HDL9_RHOSS</name>
<keyword evidence="2" id="KW-1185">Reference proteome</keyword>
<protein>
    <submittedName>
        <fullName evidence="1">Uncharacterized protein</fullName>
    </submittedName>
</protein>
<evidence type="ECO:0000313" key="2">
    <source>
        <dbReference type="Proteomes" id="UP000626092"/>
    </source>
</evidence>
<organism evidence="1 2">
    <name type="scientific">Rhododendron simsii</name>
    <name type="common">Sims's rhododendron</name>
    <dbReference type="NCBI Taxonomy" id="118357"/>
    <lineage>
        <taxon>Eukaryota</taxon>
        <taxon>Viridiplantae</taxon>
        <taxon>Streptophyta</taxon>
        <taxon>Embryophyta</taxon>
        <taxon>Tracheophyta</taxon>
        <taxon>Spermatophyta</taxon>
        <taxon>Magnoliopsida</taxon>
        <taxon>eudicotyledons</taxon>
        <taxon>Gunneridae</taxon>
        <taxon>Pentapetalae</taxon>
        <taxon>asterids</taxon>
        <taxon>Ericales</taxon>
        <taxon>Ericaceae</taxon>
        <taxon>Ericoideae</taxon>
        <taxon>Rhodoreae</taxon>
        <taxon>Rhododendron</taxon>
    </lineage>
</organism>
<dbReference type="AlphaFoldDB" id="A0A834HDL9"/>
<proteinExistence type="predicted"/>